<protein>
    <submittedName>
        <fullName evidence="1">Uncharacterized protein</fullName>
    </submittedName>
</protein>
<sequence>MNTTKSYWRPVADWENPIWGWLMVNYVDNRVQFFLPSGRFYREVRVSSPDAPPQDNMSPQWLPFRDISGRGIGEGKEDTRQLDDRLKALNDKDHGDDYVKALIKMITNAMERTHHALSTYGQFTSALVGRPLAMVNVGVSLELAGSPLVNQSTVQKADEHTHQSVKDYGFGFKLGDKDALYDGLVGCFKAMSCFADLRKNRGTELQVGKIYTDHIGDQSLSDSPLLPTDEDIKTPKPVFVGPMNAHDLYPKDAAKMVLHYAQQRQEAYNKNVFGVIIDPFTDLHVYSGILPIASLKLNPWTWESAFQQMTTFFHAGPLVVTNDVPSFESMDSNKVLSGDYDVKKEDSFGALDAVALPAGLKSSEWAWLQPYVDGGGAIDQFMAVDLKATATGGNSVPQFEKGPYTALEGFLQMRAPIQKPPS</sequence>
<gene>
    <name evidence="1" type="ORF">EDB81DRAFT_794775</name>
</gene>
<evidence type="ECO:0000313" key="1">
    <source>
        <dbReference type="EMBL" id="KAH7146274.1"/>
    </source>
</evidence>
<dbReference type="OrthoDB" id="2992173at2759"/>
<accession>A0A9P9EVW8</accession>
<keyword evidence="2" id="KW-1185">Reference proteome</keyword>
<reference evidence="1" key="1">
    <citation type="journal article" date="2021" name="Nat. Commun.">
        <title>Genetic determinants of endophytism in the Arabidopsis root mycobiome.</title>
        <authorList>
            <person name="Mesny F."/>
            <person name="Miyauchi S."/>
            <person name="Thiergart T."/>
            <person name="Pickel B."/>
            <person name="Atanasova L."/>
            <person name="Karlsson M."/>
            <person name="Huettel B."/>
            <person name="Barry K.W."/>
            <person name="Haridas S."/>
            <person name="Chen C."/>
            <person name="Bauer D."/>
            <person name="Andreopoulos W."/>
            <person name="Pangilinan J."/>
            <person name="LaButti K."/>
            <person name="Riley R."/>
            <person name="Lipzen A."/>
            <person name="Clum A."/>
            <person name="Drula E."/>
            <person name="Henrissat B."/>
            <person name="Kohler A."/>
            <person name="Grigoriev I.V."/>
            <person name="Martin F.M."/>
            <person name="Hacquard S."/>
        </authorList>
    </citation>
    <scope>NUCLEOTIDE SEQUENCE</scope>
    <source>
        <strain evidence="1">MPI-CAGE-AT-0147</strain>
    </source>
</reference>
<dbReference type="EMBL" id="JAGMUV010000008">
    <property type="protein sequence ID" value="KAH7146274.1"/>
    <property type="molecule type" value="Genomic_DNA"/>
</dbReference>
<organism evidence="1 2">
    <name type="scientific">Dactylonectria macrodidyma</name>
    <dbReference type="NCBI Taxonomy" id="307937"/>
    <lineage>
        <taxon>Eukaryota</taxon>
        <taxon>Fungi</taxon>
        <taxon>Dikarya</taxon>
        <taxon>Ascomycota</taxon>
        <taxon>Pezizomycotina</taxon>
        <taxon>Sordariomycetes</taxon>
        <taxon>Hypocreomycetidae</taxon>
        <taxon>Hypocreales</taxon>
        <taxon>Nectriaceae</taxon>
        <taxon>Dactylonectria</taxon>
    </lineage>
</organism>
<dbReference type="Proteomes" id="UP000738349">
    <property type="component" value="Unassembled WGS sequence"/>
</dbReference>
<dbReference type="AlphaFoldDB" id="A0A9P9EVW8"/>
<evidence type="ECO:0000313" key="2">
    <source>
        <dbReference type="Proteomes" id="UP000738349"/>
    </source>
</evidence>
<name>A0A9P9EVW8_9HYPO</name>
<comment type="caution">
    <text evidence="1">The sequence shown here is derived from an EMBL/GenBank/DDBJ whole genome shotgun (WGS) entry which is preliminary data.</text>
</comment>
<proteinExistence type="predicted"/>